<evidence type="ECO:0000313" key="1">
    <source>
        <dbReference type="EMBL" id="KAK9100895.1"/>
    </source>
</evidence>
<comment type="caution">
    <text evidence="1">The sequence shown here is derived from an EMBL/GenBank/DDBJ whole genome shotgun (WGS) entry which is preliminary data.</text>
</comment>
<protein>
    <submittedName>
        <fullName evidence="1">Uncharacterized protein</fullName>
    </submittedName>
</protein>
<sequence>MPVIENLPNCEPNTSFPPKNLARIDRLAMLRSFAKRNHPLGVSFPQQQWSVVLGVQVPLRLEFLVDGPILWAWIGPTALVGFGLNAGPTPVDTRGETHTSVHSHPPIYESQSGHDCAKARAHYVCVSVYVCVFSNGRRRDNDGAI</sequence>
<evidence type="ECO:0000313" key="2">
    <source>
        <dbReference type="Proteomes" id="UP001419268"/>
    </source>
</evidence>
<accession>A0AAP0EZ37</accession>
<keyword evidence="2" id="KW-1185">Reference proteome</keyword>
<gene>
    <name evidence="1" type="ORF">Scep_024325</name>
</gene>
<dbReference type="Proteomes" id="UP001419268">
    <property type="component" value="Unassembled WGS sequence"/>
</dbReference>
<dbReference type="AlphaFoldDB" id="A0AAP0EZ37"/>
<dbReference type="EMBL" id="JBBNAG010000010">
    <property type="protein sequence ID" value="KAK9100895.1"/>
    <property type="molecule type" value="Genomic_DNA"/>
</dbReference>
<proteinExistence type="predicted"/>
<reference evidence="1 2" key="1">
    <citation type="submission" date="2024-01" db="EMBL/GenBank/DDBJ databases">
        <title>Genome assemblies of Stephania.</title>
        <authorList>
            <person name="Yang L."/>
        </authorList>
    </citation>
    <scope>NUCLEOTIDE SEQUENCE [LARGE SCALE GENOMIC DNA]</scope>
    <source>
        <strain evidence="1">JXDWG</strain>
        <tissue evidence="1">Leaf</tissue>
    </source>
</reference>
<organism evidence="1 2">
    <name type="scientific">Stephania cephalantha</name>
    <dbReference type="NCBI Taxonomy" id="152367"/>
    <lineage>
        <taxon>Eukaryota</taxon>
        <taxon>Viridiplantae</taxon>
        <taxon>Streptophyta</taxon>
        <taxon>Embryophyta</taxon>
        <taxon>Tracheophyta</taxon>
        <taxon>Spermatophyta</taxon>
        <taxon>Magnoliopsida</taxon>
        <taxon>Ranunculales</taxon>
        <taxon>Menispermaceae</taxon>
        <taxon>Menispermoideae</taxon>
        <taxon>Cissampelideae</taxon>
        <taxon>Stephania</taxon>
    </lineage>
</organism>
<name>A0AAP0EZ37_9MAGN</name>